<evidence type="ECO:0000256" key="1">
    <source>
        <dbReference type="ARBA" id="ARBA00000900"/>
    </source>
</evidence>
<evidence type="ECO:0000313" key="17">
    <source>
        <dbReference type="EMBL" id="RHN39582.1"/>
    </source>
</evidence>
<proteinExistence type="inferred from homology"/>
<evidence type="ECO:0000256" key="13">
    <source>
        <dbReference type="ARBA" id="ARBA00024209"/>
    </source>
</evidence>
<evidence type="ECO:0000256" key="3">
    <source>
        <dbReference type="ARBA" id="ARBA00004906"/>
    </source>
</evidence>
<evidence type="ECO:0000259" key="16">
    <source>
        <dbReference type="PROSITE" id="PS50089"/>
    </source>
</evidence>
<comment type="catalytic activity">
    <reaction evidence="1">
        <text>S-ubiquitinyl-[E2 ubiquitin-conjugating enzyme]-L-cysteine + [acceptor protein]-L-lysine = [E2 ubiquitin-conjugating enzyme]-L-cysteine + N(6)-ubiquitinyl-[acceptor protein]-L-lysine.</text>
        <dbReference type="EC" id="2.3.2.27"/>
    </reaction>
</comment>
<dbReference type="CDD" id="cd16454">
    <property type="entry name" value="RING-H2_PA-TM-RING"/>
    <property type="match status" value="1"/>
</dbReference>
<evidence type="ECO:0000256" key="14">
    <source>
        <dbReference type="PROSITE-ProRule" id="PRU00175"/>
    </source>
</evidence>
<dbReference type="AlphaFoldDB" id="A0A396GDU4"/>
<evidence type="ECO:0000256" key="15">
    <source>
        <dbReference type="SAM" id="SignalP"/>
    </source>
</evidence>
<dbReference type="PANTHER" id="PTHR46913">
    <property type="entry name" value="RING-H2 FINGER PROTEIN ATL16"/>
    <property type="match status" value="1"/>
</dbReference>
<comment type="subcellular location">
    <subcellularLocation>
        <location evidence="2">Membrane</location>
        <topology evidence="2">Single-pass membrane protein</topology>
    </subcellularLocation>
</comment>
<keyword evidence="9" id="KW-0833">Ubl conjugation pathway</keyword>
<dbReference type="PROSITE" id="PS50089">
    <property type="entry name" value="ZF_RING_2"/>
    <property type="match status" value="1"/>
</dbReference>
<dbReference type="GO" id="GO:0016567">
    <property type="term" value="P:protein ubiquitination"/>
    <property type="evidence" value="ECO:0007669"/>
    <property type="project" value="UniProtKB-UniPathway"/>
</dbReference>
<dbReference type="SUPFAM" id="SSF57850">
    <property type="entry name" value="RING/U-box"/>
    <property type="match status" value="1"/>
</dbReference>
<evidence type="ECO:0000256" key="4">
    <source>
        <dbReference type="ARBA" id="ARBA00012483"/>
    </source>
</evidence>
<name>A0A396GDU4_MEDTR</name>
<dbReference type="Pfam" id="PF13639">
    <property type="entry name" value="zf-RING_2"/>
    <property type="match status" value="1"/>
</dbReference>
<keyword evidence="6" id="KW-0812">Transmembrane</keyword>
<dbReference type="GO" id="GO:0008270">
    <property type="term" value="F:zinc ion binding"/>
    <property type="evidence" value="ECO:0007669"/>
    <property type="project" value="UniProtKB-KW"/>
</dbReference>
<evidence type="ECO:0000256" key="8">
    <source>
        <dbReference type="ARBA" id="ARBA00022771"/>
    </source>
</evidence>
<evidence type="ECO:0000256" key="12">
    <source>
        <dbReference type="ARBA" id="ARBA00023136"/>
    </source>
</evidence>
<feature type="domain" description="RING-type" evidence="16">
    <location>
        <begin position="53"/>
        <end position="95"/>
    </location>
</feature>
<keyword evidence="7" id="KW-0479">Metal-binding</keyword>
<comment type="pathway">
    <text evidence="3">Protein modification; protein ubiquitination.</text>
</comment>
<evidence type="ECO:0000256" key="2">
    <source>
        <dbReference type="ARBA" id="ARBA00004167"/>
    </source>
</evidence>
<comment type="caution">
    <text evidence="17">The sequence shown here is derived from an EMBL/GenBank/DDBJ whole genome shotgun (WGS) entry which is preliminary data.</text>
</comment>
<evidence type="ECO:0000256" key="6">
    <source>
        <dbReference type="ARBA" id="ARBA00022692"/>
    </source>
</evidence>
<organism evidence="17">
    <name type="scientific">Medicago truncatula</name>
    <name type="common">Barrel medic</name>
    <name type="synonym">Medicago tribuloides</name>
    <dbReference type="NCBI Taxonomy" id="3880"/>
    <lineage>
        <taxon>Eukaryota</taxon>
        <taxon>Viridiplantae</taxon>
        <taxon>Streptophyta</taxon>
        <taxon>Embryophyta</taxon>
        <taxon>Tracheophyta</taxon>
        <taxon>Spermatophyta</taxon>
        <taxon>Magnoliopsida</taxon>
        <taxon>eudicotyledons</taxon>
        <taxon>Gunneridae</taxon>
        <taxon>Pentapetalae</taxon>
        <taxon>rosids</taxon>
        <taxon>fabids</taxon>
        <taxon>Fabales</taxon>
        <taxon>Fabaceae</taxon>
        <taxon>Papilionoideae</taxon>
        <taxon>50 kb inversion clade</taxon>
        <taxon>NPAAA clade</taxon>
        <taxon>Hologalegina</taxon>
        <taxon>IRL clade</taxon>
        <taxon>Trifolieae</taxon>
        <taxon>Medicago</taxon>
    </lineage>
</organism>
<dbReference type="Proteomes" id="UP000265566">
    <property type="component" value="Chromosome 8"/>
</dbReference>
<dbReference type="UniPathway" id="UPA00143"/>
<comment type="similarity">
    <text evidence="13">Belongs to the RING-type zinc finger family. ATL subfamily.</text>
</comment>
<dbReference type="InterPro" id="IPR013083">
    <property type="entry name" value="Znf_RING/FYVE/PHD"/>
</dbReference>
<dbReference type="InterPro" id="IPR001841">
    <property type="entry name" value="Znf_RING"/>
</dbReference>
<keyword evidence="5" id="KW-0808">Transferase</keyword>
<feature type="signal peptide" evidence="15">
    <location>
        <begin position="1"/>
        <end position="21"/>
    </location>
</feature>
<evidence type="ECO:0000256" key="10">
    <source>
        <dbReference type="ARBA" id="ARBA00022833"/>
    </source>
</evidence>
<dbReference type="Gene3D" id="3.30.40.10">
    <property type="entry name" value="Zinc/RING finger domain, C3HC4 (zinc finger)"/>
    <property type="match status" value="1"/>
</dbReference>
<sequence length="151" mass="17277">MTRTTILKFLTIVALIAYSFQENIIKTLDKLYKNYFYVGGSMKEIDQSESDCCSVCLSQMCRGEKVRVLPLCDHRYHADCIGAWLKNNTTCPLCRSKISNHSYNLNLQKLVNPFEESLVDLIQSFSDALVTILYKILQSSITESEGFHVVY</sequence>
<protein>
    <recommendedName>
        <fullName evidence="4">RING-type E3 ubiquitin transferase</fullName>
        <ecNumber evidence="4">2.3.2.27</ecNumber>
    </recommendedName>
</protein>
<dbReference type="SMART" id="SM00184">
    <property type="entry name" value="RING"/>
    <property type="match status" value="1"/>
</dbReference>
<dbReference type="Gramene" id="rna45620">
    <property type="protein sequence ID" value="RHN39582.1"/>
    <property type="gene ID" value="gene45620"/>
</dbReference>
<keyword evidence="11" id="KW-1133">Transmembrane helix</keyword>
<keyword evidence="12" id="KW-0472">Membrane</keyword>
<gene>
    <name evidence="17" type="ORF">MtrunA17_Chr8g0345381</name>
</gene>
<evidence type="ECO:0000256" key="7">
    <source>
        <dbReference type="ARBA" id="ARBA00022723"/>
    </source>
</evidence>
<evidence type="ECO:0000256" key="5">
    <source>
        <dbReference type="ARBA" id="ARBA00022679"/>
    </source>
</evidence>
<dbReference type="EC" id="2.3.2.27" evidence="4"/>
<reference evidence="17" key="1">
    <citation type="journal article" date="2018" name="Nat. Plants">
        <title>Whole-genome landscape of Medicago truncatula symbiotic genes.</title>
        <authorList>
            <person name="Pecrix Y."/>
            <person name="Gamas P."/>
            <person name="Carrere S."/>
        </authorList>
    </citation>
    <scope>NUCLEOTIDE SEQUENCE</scope>
    <source>
        <tissue evidence="17">Leaves</tissue>
    </source>
</reference>
<dbReference type="GO" id="GO:0016020">
    <property type="term" value="C:membrane"/>
    <property type="evidence" value="ECO:0007669"/>
    <property type="project" value="UniProtKB-SubCell"/>
</dbReference>
<dbReference type="PANTHER" id="PTHR46913:SF1">
    <property type="entry name" value="RING-H2 FINGER PROTEIN ATL16"/>
    <property type="match status" value="1"/>
</dbReference>
<accession>A0A396GDU4</accession>
<dbReference type="EMBL" id="PSQE01000008">
    <property type="protein sequence ID" value="RHN39582.1"/>
    <property type="molecule type" value="Genomic_DNA"/>
</dbReference>
<keyword evidence="15" id="KW-0732">Signal</keyword>
<keyword evidence="8 14" id="KW-0863">Zinc-finger</keyword>
<dbReference type="InterPro" id="IPR044600">
    <property type="entry name" value="ATL1/ATL16-like"/>
</dbReference>
<keyword evidence="10" id="KW-0862">Zinc</keyword>
<dbReference type="OMA" id="PVCNHRY"/>
<evidence type="ECO:0000256" key="9">
    <source>
        <dbReference type="ARBA" id="ARBA00022786"/>
    </source>
</evidence>
<dbReference type="GO" id="GO:0061630">
    <property type="term" value="F:ubiquitin protein ligase activity"/>
    <property type="evidence" value="ECO:0007669"/>
    <property type="project" value="UniProtKB-EC"/>
</dbReference>
<feature type="chain" id="PRO_5017414203" description="RING-type E3 ubiquitin transferase" evidence="15">
    <location>
        <begin position="22"/>
        <end position="151"/>
    </location>
</feature>
<evidence type="ECO:0000256" key="11">
    <source>
        <dbReference type="ARBA" id="ARBA00022989"/>
    </source>
</evidence>